<dbReference type="Proteomes" id="UP000516134">
    <property type="component" value="Chromosome"/>
</dbReference>
<keyword evidence="1" id="KW-0732">Signal</keyword>
<accession>A0ABX6T423</accession>
<evidence type="ECO:0008006" key="4">
    <source>
        <dbReference type="Google" id="ProtNLM"/>
    </source>
</evidence>
<feature type="chain" id="PRO_5046916511" description="DUF2219 family protein" evidence="1">
    <location>
        <begin position="24"/>
        <end position="308"/>
    </location>
</feature>
<sequence length="308" mass="33716">MMTRFHSLLLVAGLASLPSPAAAQASDQATGPAVGVELFASTDSDHTDVVKLLGRGAILDAGPDRYFGVAIEQAWFSPLGQKTRKDQRVYADLAGKAGKDWLWKARLGTDGKTWLGSANLRSKDWSKEVFLEREIIETPRGVDEGLYYTFLGASFDVPVAKDTLTFTGAVQAFTGRNERLHARASYVHVIKADIGLSAQLRTRFFHSTAPGEYDYYSPKNFFQLLPVVQMRRFTTSGWMLLGAVGYGAQRATGGGWASARLAEVRVESPRGRHAFRAFAQAQYSNNSISGSGNYDYVMARIGLTKSLN</sequence>
<organism evidence="2 3">
    <name type="scientific">Sphingomonas daechungensis</name>
    <dbReference type="NCBI Taxonomy" id="1176646"/>
    <lineage>
        <taxon>Bacteria</taxon>
        <taxon>Pseudomonadati</taxon>
        <taxon>Pseudomonadota</taxon>
        <taxon>Alphaproteobacteria</taxon>
        <taxon>Sphingomonadales</taxon>
        <taxon>Sphingomonadaceae</taxon>
        <taxon>Sphingomonas</taxon>
    </lineage>
</organism>
<gene>
    <name evidence="2" type="ORF">H9L15_08775</name>
</gene>
<evidence type="ECO:0000256" key="1">
    <source>
        <dbReference type="SAM" id="SignalP"/>
    </source>
</evidence>
<feature type="signal peptide" evidence="1">
    <location>
        <begin position="1"/>
        <end position="23"/>
    </location>
</feature>
<dbReference type="EMBL" id="CP060780">
    <property type="protein sequence ID" value="QNP42408.1"/>
    <property type="molecule type" value="Genomic_DNA"/>
</dbReference>
<evidence type="ECO:0000313" key="3">
    <source>
        <dbReference type="Proteomes" id="UP000516134"/>
    </source>
</evidence>
<proteinExistence type="predicted"/>
<keyword evidence="3" id="KW-1185">Reference proteome</keyword>
<protein>
    <recommendedName>
        <fullName evidence="4">DUF2219 family protein</fullName>
    </recommendedName>
</protein>
<dbReference type="RefSeq" id="WP_187713841.1">
    <property type="nucleotide sequence ID" value="NZ_CP060780.1"/>
</dbReference>
<name>A0ABX6T423_9SPHN</name>
<reference evidence="2 3" key="1">
    <citation type="submission" date="2020-08" db="EMBL/GenBank/DDBJ databases">
        <title>Genome sequence of Sphingomonas daechungensis KACC 18115T.</title>
        <authorList>
            <person name="Hyun D.-W."/>
            <person name="Bae J.-W."/>
        </authorList>
    </citation>
    <scope>NUCLEOTIDE SEQUENCE [LARGE SCALE GENOMIC DNA]</scope>
    <source>
        <strain evidence="2 3">KACC 18115</strain>
    </source>
</reference>
<evidence type="ECO:0000313" key="2">
    <source>
        <dbReference type="EMBL" id="QNP42408.1"/>
    </source>
</evidence>